<protein>
    <submittedName>
        <fullName evidence="3">Glycosyltransferase family 4 protein</fullName>
        <ecNumber evidence="3">2.4.-.-</ecNumber>
    </submittedName>
</protein>
<comment type="caution">
    <text evidence="3">The sequence shown here is derived from an EMBL/GenBank/DDBJ whole genome shotgun (WGS) entry which is preliminary data.</text>
</comment>
<feature type="domain" description="Glycosyl transferase family 1" evidence="1">
    <location>
        <begin position="183"/>
        <end position="337"/>
    </location>
</feature>
<reference evidence="3 4" key="1">
    <citation type="submission" date="2023-04" db="EMBL/GenBank/DDBJ databases">
        <title>Antarctic isolates genomes.</title>
        <authorList>
            <person name="Dimov S.G."/>
        </authorList>
    </citation>
    <scope>NUCLEOTIDE SEQUENCE [LARGE SCALE GENOMIC DNA]</scope>
    <source>
        <strain evidence="3 4">AL19</strain>
    </source>
</reference>
<dbReference type="Gene3D" id="3.40.50.2000">
    <property type="entry name" value="Glycogen Phosphorylase B"/>
    <property type="match status" value="2"/>
</dbReference>
<evidence type="ECO:0000313" key="4">
    <source>
        <dbReference type="Proteomes" id="UP001243286"/>
    </source>
</evidence>
<dbReference type="RefSeq" id="WP_282357271.1">
    <property type="nucleotide sequence ID" value="NZ_JASBQV010000034.1"/>
</dbReference>
<evidence type="ECO:0000259" key="1">
    <source>
        <dbReference type="Pfam" id="PF00534"/>
    </source>
</evidence>
<keyword evidence="3" id="KW-0328">Glycosyltransferase</keyword>
<accession>A0ABT6R5Q9</accession>
<dbReference type="InterPro" id="IPR001296">
    <property type="entry name" value="Glyco_trans_1"/>
</dbReference>
<dbReference type="GO" id="GO:0016757">
    <property type="term" value="F:glycosyltransferase activity"/>
    <property type="evidence" value="ECO:0007669"/>
    <property type="project" value="UniProtKB-KW"/>
</dbReference>
<dbReference type="InterPro" id="IPR028098">
    <property type="entry name" value="Glyco_trans_4-like_N"/>
</dbReference>
<evidence type="ECO:0000313" key="3">
    <source>
        <dbReference type="EMBL" id="MDI3236267.1"/>
    </source>
</evidence>
<sequence length="371" mass="43462">MKIIIMCDNNLGTVGGEQESSKIILGNLKEKFQMYLIQPGPSIMMDKVEEFNIVKETRMKHLVKKPLEFLKYILKVRKIIKNVSPEIIHTQAQVSFFVISLLKKLNLIDKRIKIIHTERGLYLKYNLFFKNLFKIMFKNLDLLVTTTEFNMAYWRRFTGDKLGYEIIENTAGPLFENYEQQLENNKNNEKIVLGFAGRYCEWKNWPLAIEIINVLRTKTNKKLEIIMAVGCLDDKSYKDTLIMFDKVRKIPNVKFDGKININLEEMNKLFYNINTFVLTSNRNTESFGRTLVEAMSRKNIVLTTDSGGSVEVVENPENVATNAQEFADKILYYFEEKNVFDSELNQNLEIVKRKYSLKNNIDKHESLYKHI</sequence>
<feature type="domain" description="Glycosyltransferase subfamily 4-like N-terminal" evidence="2">
    <location>
        <begin position="61"/>
        <end position="157"/>
    </location>
</feature>
<keyword evidence="4" id="KW-1185">Reference proteome</keyword>
<evidence type="ECO:0000259" key="2">
    <source>
        <dbReference type="Pfam" id="PF13439"/>
    </source>
</evidence>
<dbReference type="CDD" id="cd03801">
    <property type="entry name" value="GT4_PimA-like"/>
    <property type="match status" value="1"/>
</dbReference>
<proteinExistence type="predicted"/>
<keyword evidence="3" id="KW-0808">Transferase</keyword>
<dbReference type="PANTHER" id="PTHR12526">
    <property type="entry name" value="GLYCOSYLTRANSFERASE"/>
    <property type="match status" value="1"/>
</dbReference>
<dbReference type="EMBL" id="JASBQV010000034">
    <property type="protein sequence ID" value="MDI3236267.1"/>
    <property type="molecule type" value="Genomic_DNA"/>
</dbReference>
<dbReference type="Proteomes" id="UP001243286">
    <property type="component" value="Unassembled WGS sequence"/>
</dbReference>
<dbReference type="Pfam" id="PF00534">
    <property type="entry name" value="Glycos_transf_1"/>
    <property type="match status" value="1"/>
</dbReference>
<dbReference type="SUPFAM" id="SSF53756">
    <property type="entry name" value="UDP-Glycosyltransferase/glycogen phosphorylase"/>
    <property type="match status" value="1"/>
</dbReference>
<dbReference type="EC" id="2.4.-.-" evidence="3"/>
<name>A0ABT6R5Q9_9BACL</name>
<gene>
    <name evidence="3" type="ORF">QK289_14735</name>
</gene>
<organism evidence="3 4">
    <name type="scientific">Exiguobacterium antarcticum</name>
    <dbReference type="NCBI Taxonomy" id="132920"/>
    <lineage>
        <taxon>Bacteria</taxon>
        <taxon>Bacillati</taxon>
        <taxon>Bacillota</taxon>
        <taxon>Bacilli</taxon>
        <taxon>Bacillales</taxon>
        <taxon>Bacillales Family XII. Incertae Sedis</taxon>
        <taxon>Exiguobacterium</taxon>
    </lineage>
</organism>
<dbReference type="Pfam" id="PF13439">
    <property type="entry name" value="Glyco_transf_4"/>
    <property type="match status" value="1"/>
</dbReference>